<name>A0A1S4CDJ3_TOBAC</name>
<reference evidence="1" key="1">
    <citation type="submission" date="2025-08" db="UniProtKB">
        <authorList>
            <consortium name="RefSeq"/>
        </authorList>
    </citation>
    <scope>IDENTIFICATION</scope>
</reference>
<proteinExistence type="predicted"/>
<dbReference type="AlphaFoldDB" id="A0A1S4CDJ3"/>
<dbReference type="KEGG" id="nta:107817675"/>
<gene>
    <name evidence="1" type="primary">LOC107817675</name>
</gene>
<dbReference type="PaxDb" id="4097-A0A1S4CDJ3"/>
<accession>A0A1S4CDJ3</accession>
<dbReference type="RefSeq" id="XP_016499024.1">
    <property type="nucleotide sequence ID" value="XM_016643538.1"/>
</dbReference>
<protein>
    <submittedName>
        <fullName evidence="1">Uncharacterized protein isoform X1</fullName>
    </submittedName>
</protein>
<evidence type="ECO:0000313" key="1">
    <source>
        <dbReference type="RefSeq" id="XP_016499024.1"/>
    </source>
</evidence>
<sequence length="100" mass="11560">MEELRSMVIDLCCGFNFTTRGTARALECCCMHQHKLLLSWSSPLQAKKRSNWKRFSLYFYTTQAIKKGRDPTPSVLHLHVHTHGKISGEITTTNTNSIWY</sequence>
<organism evidence="1">
    <name type="scientific">Nicotiana tabacum</name>
    <name type="common">Common tobacco</name>
    <dbReference type="NCBI Taxonomy" id="4097"/>
    <lineage>
        <taxon>Eukaryota</taxon>
        <taxon>Viridiplantae</taxon>
        <taxon>Streptophyta</taxon>
        <taxon>Embryophyta</taxon>
        <taxon>Tracheophyta</taxon>
        <taxon>Spermatophyta</taxon>
        <taxon>Magnoliopsida</taxon>
        <taxon>eudicotyledons</taxon>
        <taxon>Gunneridae</taxon>
        <taxon>Pentapetalae</taxon>
        <taxon>asterids</taxon>
        <taxon>lamiids</taxon>
        <taxon>Solanales</taxon>
        <taxon>Solanaceae</taxon>
        <taxon>Nicotianoideae</taxon>
        <taxon>Nicotianeae</taxon>
        <taxon>Nicotiana</taxon>
    </lineage>
</organism>